<proteinExistence type="predicted"/>
<dbReference type="PROSITE" id="PS50887">
    <property type="entry name" value="GGDEF"/>
    <property type="match status" value="1"/>
</dbReference>
<accession>A0A2A2FA71</accession>
<dbReference type="SUPFAM" id="SSF141868">
    <property type="entry name" value="EAL domain-like"/>
    <property type="match status" value="1"/>
</dbReference>
<dbReference type="InterPro" id="IPR043128">
    <property type="entry name" value="Rev_trsase/Diguanyl_cyclase"/>
</dbReference>
<dbReference type="EMBL" id="NSKD01000001">
    <property type="protein sequence ID" value="PAU81740.1"/>
    <property type="molecule type" value="Genomic_DNA"/>
</dbReference>
<feature type="coiled-coil region" evidence="1">
    <location>
        <begin position="34"/>
        <end position="61"/>
    </location>
</feature>
<dbReference type="InterPro" id="IPR035919">
    <property type="entry name" value="EAL_sf"/>
</dbReference>
<dbReference type="CDD" id="cd01948">
    <property type="entry name" value="EAL"/>
    <property type="match status" value="1"/>
</dbReference>
<dbReference type="AlphaFoldDB" id="A0A2A2FA71"/>
<gene>
    <name evidence="6" type="ORF">CK501_00895</name>
</gene>
<dbReference type="Pfam" id="PF00563">
    <property type="entry name" value="EAL"/>
    <property type="match status" value="1"/>
</dbReference>
<dbReference type="GO" id="GO:0016020">
    <property type="term" value="C:membrane"/>
    <property type="evidence" value="ECO:0007669"/>
    <property type="project" value="InterPro"/>
</dbReference>
<organism evidence="6 7">
    <name type="scientific">Halovibrio salipaludis</name>
    <dbReference type="NCBI Taxonomy" id="2032626"/>
    <lineage>
        <taxon>Bacteria</taxon>
        <taxon>Pseudomonadati</taxon>
        <taxon>Pseudomonadota</taxon>
        <taxon>Gammaproteobacteria</taxon>
        <taxon>Oceanospirillales</taxon>
        <taxon>Halomonadaceae</taxon>
        <taxon>Halovibrio</taxon>
    </lineage>
</organism>
<feature type="domain" description="GGDEF" evidence="5">
    <location>
        <begin position="376"/>
        <end position="507"/>
    </location>
</feature>
<evidence type="ECO:0000256" key="2">
    <source>
        <dbReference type="SAM" id="Phobius"/>
    </source>
</evidence>
<dbReference type="InterPro" id="IPR029787">
    <property type="entry name" value="Nucleotide_cyclase"/>
</dbReference>
<dbReference type="Pfam" id="PF14827">
    <property type="entry name" value="dCache_3"/>
    <property type="match status" value="1"/>
</dbReference>
<dbReference type="GO" id="GO:0071111">
    <property type="term" value="F:cyclic-guanylate-specific phosphodiesterase activity"/>
    <property type="evidence" value="ECO:0007669"/>
    <property type="project" value="InterPro"/>
</dbReference>
<dbReference type="InterPro" id="IPR029150">
    <property type="entry name" value="dCache_3"/>
</dbReference>
<dbReference type="CDD" id="cd01949">
    <property type="entry name" value="GGDEF"/>
    <property type="match status" value="1"/>
</dbReference>
<keyword evidence="1" id="KW-0175">Coiled coil</keyword>
<dbReference type="SMART" id="SM00267">
    <property type="entry name" value="GGDEF"/>
    <property type="match status" value="1"/>
</dbReference>
<dbReference type="Proteomes" id="UP000218896">
    <property type="component" value="Unassembled WGS sequence"/>
</dbReference>
<dbReference type="InterPro" id="IPR003660">
    <property type="entry name" value="HAMP_dom"/>
</dbReference>
<name>A0A2A2FA71_9GAMM</name>
<keyword evidence="2" id="KW-1133">Transmembrane helix</keyword>
<reference evidence="6 7" key="1">
    <citation type="submission" date="2017-08" db="EMBL/GenBank/DDBJ databases">
        <title>Halovibrio sewagensis sp. nov., isolated from wastewater of high salinity.</title>
        <authorList>
            <person name="Dong X."/>
            <person name="Zhang G."/>
        </authorList>
    </citation>
    <scope>NUCLEOTIDE SEQUENCE [LARGE SCALE GENOMIC DNA]</scope>
    <source>
        <strain evidence="6 7">YL5-2</strain>
    </source>
</reference>
<evidence type="ECO:0000256" key="1">
    <source>
        <dbReference type="SAM" id="Coils"/>
    </source>
</evidence>
<dbReference type="SUPFAM" id="SSF55073">
    <property type="entry name" value="Nucleotide cyclase"/>
    <property type="match status" value="1"/>
</dbReference>
<evidence type="ECO:0000259" key="3">
    <source>
        <dbReference type="PROSITE" id="PS50883"/>
    </source>
</evidence>
<dbReference type="PROSITE" id="PS50885">
    <property type="entry name" value="HAMP"/>
    <property type="match status" value="1"/>
</dbReference>
<dbReference type="PANTHER" id="PTHR33121:SF71">
    <property type="entry name" value="OXYGEN SENSOR PROTEIN DOSP"/>
    <property type="match status" value="1"/>
</dbReference>
<dbReference type="Gene3D" id="3.30.70.270">
    <property type="match status" value="1"/>
</dbReference>
<keyword evidence="7" id="KW-1185">Reference proteome</keyword>
<evidence type="ECO:0000259" key="5">
    <source>
        <dbReference type="PROSITE" id="PS50887"/>
    </source>
</evidence>
<dbReference type="InterPro" id="IPR001633">
    <property type="entry name" value="EAL_dom"/>
</dbReference>
<feature type="transmembrane region" description="Helical" evidence="2">
    <location>
        <begin position="265"/>
        <end position="291"/>
    </location>
</feature>
<evidence type="ECO:0000313" key="6">
    <source>
        <dbReference type="EMBL" id="PAU81740.1"/>
    </source>
</evidence>
<protein>
    <submittedName>
        <fullName evidence="6">Diguanylate phosphodiesterase</fullName>
    </submittedName>
</protein>
<sequence length="784" mass="87006">MRSLPETGFRARLMLAMLALVVLASGSVAAVLMYNLFEEEKARAQEQLDVAERVANEVIDARTDLLVSNLQIVSRDFGLKSAIASRDIPTITSALENHSARANADLAMIADDDGNLIANLADLENGAAMPFETLFRKARQDGSVSAVTRWRDQVLQVLMVPIEGGGLKAWLIAGFRLDDDFARLISDLTATEVVFQATDDENRILGASLPGPEQPTGAMASVAATTSGMHENSQFFMRSMSLEGIERTPVQVWLLKDRASALSRYYALILEMATVLAVVLAIASGVVLVTARTLGRPIFKLARFAQALGNDRHTAPPEIRVRGEPRILLRSLLTMRRSILEHEQRIEHAATHDTLTGLPNWRAIREQLQRYLDSGRKASVIAINLPDIKTINDMLGFRFGDETLVATALRLNGILLTPGELARTGGSQFMAILPSLDERSLQERLAWLKERIETSVEVFGSPIQIHVELAALGMPEQANTIDEVQRRLGLTLERASHSPKHIALYTPGGDEEHLREIQLIRDLSEAIRNRQLHLNYQPKVTMDTGSVVGVEALVRWHHPELGFISPEEFIPLAESSGQTLLLTELVMAMAAEDLRYWQSEGLDLKLAINLSALDLTNPGLPEKVQYYFQHLEGEMHRLTFEVTESAVMRDTGVALRTLENLRALGVTLSVDDFGTGHSSLAQLRQLPVQELKIDKSFVLNMDTEEQDQLIVKSTIDLAHGLQLRVCAEGIENHASWRMLRQWGCEQAQGFFMGRPMPAADLPDWAIRYEQWAREQGLSISGDTP</sequence>
<feature type="domain" description="EAL" evidence="3">
    <location>
        <begin position="516"/>
        <end position="769"/>
    </location>
</feature>
<dbReference type="PANTHER" id="PTHR33121">
    <property type="entry name" value="CYCLIC DI-GMP PHOSPHODIESTERASE PDEF"/>
    <property type="match status" value="1"/>
</dbReference>
<dbReference type="Pfam" id="PF00990">
    <property type="entry name" value="GGDEF"/>
    <property type="match status" value="1"/>
</dbReference>
<dbReference type="OrthoDB" id="9804951at2"/>
<dbReference type="GO" id="GO:0007165">
    <property type="term" value="P:signal transduction"/>
    <property type="evidence" value="ECO:0007669"/>
    <property type="project" value="InterPro"/>
</dbReference>
<dbReference type="InterPro" id="IPR050706">
    <property type="entry name" value="Cyclic-di-GMP_PDE-like"/>
</dbReference>
<dbReference type="SMART" id="SM00052">
    <property type="entry name" value="EAL"/>
    <property type="match status" value="1"/>
</dbReference>
<dbReference type="Gene3D" id="6.10.340.10">
    <property type="match status" value="1"/>
</dbReference>
<dbReference type="Gene3D" id="3.20.20.450">
    <property type="entry name" value="EAL domain"/>
    <property type="match status" value="1"/>
</dbReference>
<dbReference type="NCBIfam" id="TIGR00254">
    <property type="entry name" value="GGDEF"/>
    <property type="match status" value="1"/>
</dbReference>
<dbReference type="InterPro" id="IPR000160">
    <property type="entry name" value="GGDEF_dom"/>
</dbReference>
<keyword evidence="2" id="KW-0472">Membrane</keyword>
<evidence type="ECO:0000259" key="4">
    <source>
        <dbReference type="PROSITE" id="PS50885"/>
    </source>
</evidence>
<dbReference type="PROSITE" id="PS50883">
    <property type="entry name" value="EAL"/>
    <property type="match status" value="1"/>
</dbReference>
<keyword evidence="2" id="KW-0812">Transmembrane</keyword>
<dbReference type="RefSeq" id="WP_095615844.1">
    <property type="nucleotide sequence ID" value="NZ_NSKD01000001.1"/>
</dbReference>
<comment type="caution">
    <text evidence="6">The sequence shown here is derived from an EMBL/GenBank/DDBJ whole genome shotgun (WGS) entry which is preliminary data.</text>
</comment>
<feature type="domain" description="HAMP" evidence="4">
    <location>
        <begin position="292"/>
        <end position="344"/>
    </location>
</feature>
<evidence type="ECO:0000313" key="7">
    <source>
        <dbReference type="Proteomes" id="UP000218896"/>
    </source>
</evidence>